<dbReference type="CDD" id="cd03441">
    <property type="entry name" value="R_hydratase_like"/>
    <property type="match status" value="1"/>
</dbReference>
<organism evidence="2 3">
    <name type="scientific">Pararhodobacter marinus</name>
    <dbReference type="NCBI Taxonomy" id="2184063"/>
    <lineage>
        <taxon>Bacteria</taxon>
        <taxon>Pseudomonadati</taxon>
        <taxon>Pseudomonadota</taxon>
        <taxon>Alphaproteobacteria</taxon>
        <taxon>Rhodobacterales</taxon>
        <taxon>Paracoccaceae</taxon>
        <taxon>Pararhodobacter</taxon>
    </lineage>
</organism>
<dbReference type="InterPro" id="IPR029069">
    <property type="entry name" value="HotDog_dom_sf"/>
</dbReference>
<accession>A0A2U2CI19</accession>
<sequence>MREEWTPTQAQFDAFARVSGDTNPIHVDPDFCRETPFARPVSHGMLIYARLWHMLARARPGARHRMQEMMFPNPAYADEALVLEIRDEGGAISVRAARKADGAVCLQGRAVLE</sequence>
<dbReference type="SUPFAM" id="SSF54637">
    <property type="entry name" value="Thioesterase/thiol ester dehydrase-isomerase"/>
    <property type="match status" value="1"/>
</dbReference>
<evidence type="ECO:0000313" key="2">
    <source>
        <dbReference type="EMBL" id="PWE31512.1"/>
    </source>
</evidence>
<dbReference type="GO" id="GO:0005835">
    <property type="term" value="C:fatty acid synthase complex"/>
    <property type="evidence" value="ECO:0007669"/>
    <property type="project" value="InterPro"/>
</dbReference>
<evidence type="ECO:0000259" key="1">
    <source>
        <dbReference type="Pfam" id="PF01575"/>
    </source>
</evidence>
<protein>
    <submittedName>
        <fullName evidence="2">Hydratase</fullName>
    </submittedName>
</protein>
<dbReference type="PRINTS" id="PR01483">
    <property type="entry name" value="FASYNTHASE"/>
</dbReference>
<dbReference type="EMBL" id="QEYD01000001">
    <property type="protein sequence ID" value="PWE31512.1"/>
    <property type="molecule type" value="Genomic_DNA"/>
</dbReference>
<dbReference type="GO" id="GO:0006633">
    <property type="term" value="P:fatty acid biosynthetic process"/>
    <property type="evidence" value="ECO:0007669"/>
    <property type="project" value="InterPro"/>
</dbReference>
<dbReference type="GO" id="GO:0004312">
    <property type="term" value="F:fatty acid synthase activity"/>
    <property type="evidence" value="ECO:0007669"/>
    <property type="project" value="InterPro"/>
</dbReference>
<dbReference type="AlphaFoldDB" id="A0A2U2CI19"/>
<dbReference type="OrthoDB" id="4235906at2"/>
<dbReference type="PANTHER" id="PTHR43437">
    <property type="entry name" value="HYDROXYACYL-THIOESTER DEHYDRATASE TYPE 2, MITOCHONDRIAL-RELATED"/>
    <property type="match status" value="1"/>
</dbReference>
<gene>
    <name evidence="2" type="ORF">C4N9_00390</name>
</gene>
<feature type="domain" description="MaoC-like" evidence="1">
    <location>
        <begin position="4"/>
        <end position="94"/>
    </location>
</feature>
<reference evidence="2 3" key="1">
    <citation type="submission" date="2018-05" db="EMBL/GenBank/DDBJ databases">
        <title>Pararhodobacter marina sp. nov., isolated from deep-sea water of the Indian Ocean.</title>
        <authorList>
            <person name="Lai Q.Sr."/>
            <person name="Liu X."/>
            <person name="Shao Z."/>
        </authorList>
    </citation>
    <scope>NUCLEOTIDE SEQUENCE [LARGE SCALE GENOMIC DNA]</scope>
    <source>
        <strain evidence="2 3">CIC4N-9</strain>
    </source>
</reference>
<comment type="caution">
    <text evidence="2">The sequence shown here is derived from an EMBL/GenBank/DDBJ whole genome shotgun (WGS) entry which is preliminary data.</text>
</comment>
<keyword evidence="3" id="KW-1185">Reference proteome</keyword>
<dbReference type="InterPro" id="IPR002539">
    <property type="entry name" value="MaoC-like_dom"/>
</dbReference>
<name>A0A2U2CI19_9RHOB</name>
<dbReference type="InterPro" id="IPR050965">
    <property type="entry name" value="UPF0336/Enoyl-CoA_hydratase"/>
</dbReference>
<dbReference type="GeneID" id="94363335"/>
<dbReference type="Gene3D" id="3.10.129.10">
    <property type="entry name" value="Hotdog Thioesterase"/>
    <property type="match status" value="1"/>
</dbReference>
<dbReference type="Pfam" id="PF01575">
    <property type="entry name" value="MaoC_dehydratas"/>
    <property type="match status" value="1"/>
</dbReference>
<dbReference type="RefSeq" id="WP_109531313.1">
    <property type="nucleotide sequence ID" value="NZ_QEYD01000001.1"/>
</dbReference>
<dbReference type="InterPro" id="IPR003965">
    <property type="entry name" value="Fatty_acid_synthase"/>
</dbReference>
<proteinExistence type="predicted"/>
<dbReference type="PANTHER" id="PTHR43437:SF3">
    <property type="entry name" value="HYDROXYACYL-THIOESTER DEHYDRATASE TYPE 2, MITOCHONDRIAL"/>
    <property type="match status" value="1"/>
</dbReference>
<dbReference type="Proteomes" id="UP000244940">
    <property type="component" value="Unassembled WGS sequence"/>
</dbReference>
<evidence type="ECO:0000313" key="3">
    <source>
        <dbReference type="Proteomes" id="UP000244940"/>
    </source>
</evidence>
<dbReference type="GO" id="GO:0019171">
    <property type="term" value="F:(3R)-hydroxyacyl-[acyl-carrier-protein] dehydratase activity"/>
    <property type="evidence" value="ECO:0007669"/>
    <property type="project" value="TreeGrafter"/>
</dbReference>